<dbReference type="InterPro" id="IPR020806">
    <property type="entry name" value="PKS_PP-bd"/>
</dbReference>
<dbReference type="KEGG" id="maw:19245833"/>
<feature type="active site" description="Proton donor; for dehydratase activity" evidence="6">
    <location>
        <position position="1369"/>
    </location>
</feature>
<feature type="domain" description="PKS/mFAS DH" evidence="10">
    <location>
        <begin position="1144"/>
        <end position="1458"/>
    </location>
</feature>
<dbReference type="InterPro" id="IPR009081">
    <property type="entry name" value="PP-bd_ACP"/>
</dbReference>
<dbReference type="Proteomes" id="UP000002499">
    <property type="component" value="Unassembled WGS sequence"/>
</dbReference>
<feature type="domain" description="Ketosynthase family 3 (KS3)" evidence="9">
    <location>
        <begin position="219"/>
        <end position="653"/>
    </location>
</feature>
<feature type="active site" description="Proton acceptor; for dehydratase activity" evidence="6">
    <location>
        <position position="1176"/>
    </location>
</feature>
<reference evidence="11 12" key="1">
    <citation type="journal article" date="2011" name="PLoS Genet.">
        <title>Genome sequencing and comparative transcriptomics of the model entomopathogenic fungi Metarhizium anisopliae and M. acridum.</title>
        <authorList>
            <person name="Gao Q."/>
            <person name="Jin K."/>
            <person name="Ying S.H."/>
            <person name="Zhang Y."/>
            <person name="Xiao G."/>
            <person name="Shang Y."/>
            <person name="Duan Z."/>
            <person name="Hu X."/>
            <person name="Xie X.Q."/>
            <person name="Zhou G."/>
            <person name="Peng G."/>
            <person name="Luo Z."/>
            <person name="Huang W."/>
            <person name="Wang B."/>
            <person name="Fang W."/>
            <person name="Wang S."/>
            <person name="Zhong Y."/>
            <person name="Ma L.J."/>
            <person name="St Leger R.J."/>
            <person name="Zhao G.P."/>
            <person name="Pei Y."/>
            <person name="Feng M.G."/>
            <person name="Xia Y."/>
            <person name="Wang C."/>
        </authorList>
    </citation>
    <scope>NUCLEOTIDE SEQUENCE [LARGE SCALE GENOMIC DNA]</scope>
    <source>
        <strain evidence="11 12">CQMa 102</strain>
    </source>
</reference>
<keyword evidence="1" id="KW-0596">Phosphopantetheine</keyword>
<dbReference type="Gene3D" id="3.40.47.10">
    <property type="match status" value="1"/>
</dbReference>
<dbReference type="GO" id="GO:0006633">
    <property type="term" value="P:fatty acid biosynthetic process"/>
    <property type="evidence" value="ECO:0007669"/>
    <property type="project" value="TreeGrafter"/>
</dbReference>
<protein>
    <submittedName>
        <fullName evidence="11">Polyketide synthetase PksP</fullName>
    </submittedName>
</protein>
<evidence type="ECO:0000259" key="10">
    <source>
        <dbReference type="PROSITE" id="PS52019"/>
    </source>
</evidence>
<accession>E9DUY9</accession>
<dbReference type="InterPro" id="IPR014043">
    <property type="entry name" value="Acyl_transferase_dom"/>
</dbReference>
<dbReference type="STRING" id="655827.E9DUY9"/>
<dbReference type="Pfam" id="PF22621">
    <property type="entry name" value="CurL-like_PKS_C"/>
    <property type="match status" value="1"/>
</dbReference>
<evidence type="ECO:0000256" key="2">
    <source>
        <dbReference type="ARBA" id="ARBA00022553"/>
    </source>
</evidence>
<evidence type="ECO:0000256" key="5">
    <source>
        <dbReference type="ARBA" id="ARBA00023268"/>
    </source>
</evidence>
<dbReference type="InterPro" id="IPR036736">
    <property type="entry name" value="ACP-like_sf"/>
</dbReference>
<evidence type="ECO:0000259" key="9">
    <source>
        <dbReference type="PROSITE" id="PS52004"/>
    </source>
</evidence>
<dbReference type="Pfam" id="PF02801">
    <property type="entry name" value="Ketoacyl-synt_C"/>
    <property type="match status" value="1"/>
</dbReference>
<dbReference type="FunFam" id="3.10.129.110:FF:000001">
    <property type="entry name" value="Sterigmatocystin biosynthesis polyketide synthase"/>
    <property type="match status" value="1"/>
</dbReference>
<dbReference type="Pfam" id="PF00109">
    <property type="entry name" value="ketoacyl-synt"/>
    <property type="match status" value="1"/>
</dbReference>
<dbReference type="InterPro" id="IPR016035">
    <property type="entry name" value="Acyl_Trfase/lysoPLipase"/>
</dbReference>
<dbReference type="NCBIfam" id="TIGR04532">
    <property type="entry name" value="PT_fungal_PKS"/>
    <property type="match status" value="1"/>
</dbReference>
<dbReference type="SUPFAM" id="SSF53901">
    <property type="entry name" value="Thiolase-like"/>
    <property type="match status" value="1"/>
</dbReference>
<dbReference type="InterPro" id="IPR001227">
    <property type="entry name" value="Ac_transferase_dom_sf"/>
</dbReference>
<dbReference type="GO" id="GO:0031177">
    <property type="term" value="F:phosphopantetheine binding"/>
    <property type="evidence" value="ECO:0007669"/>
    <property type="project" value="InterPro"/>
</dbReference>
<dbReference type="SMART" id="SM00823">
    <property type="entry name" value="PKS_PP"/>
    <property type="match status" value="1"/>
</dbReference>
<dbReference type="Pfam" id="PF00698">
    <property type="entry name" value="Acyl_transf_1"/>
    <property type="match status" value="1"/>
</dbReference>
<dbReference type="PANTHER" id="PTHR43775">
    <property type="entry name" value="FATTY ACID SYNTHASE"/>
    <property type="match status" value="1"/>
</dbReference>
<feature type="region of interest" description="C-terminal hotdog fold" evidence="6">
    <location>
        <begin position="1306"/>
        <end position="1458"/>
    </location>
</feature>
<feature type="region of interest" description="N-terminal hotdog fold" evidence="6">
    <location>
        <begin position="1144"/>
        <end position="1280"/>
    </location>
</feature>
<dbReference type="PROSITE" id="PS52019">
    <property type="entry name" value="PKS_MFAS_DH"/>
    <property type="match status" value="1"/>
</dbReference>
<dbReference type="Pfam" id="PF00550">
    <property type="entry name" value="PP-binding"/>
    <property type="match status" value="1"/>
</dbReference>
<dbReference type="Gene3D" id="3.40.50.1820">
    <property type="entry name" value="alpha/beta hydrolase"/>
    <property type="match status" value="1"/>
</dbReference>
<dbReference type="InterPro" id="IPR032088">
    <property type="entry name" value="SAT"/>
</dbReference>
<dbReference type="InterPro" id="IPR042104">
    <property type="entry name" value="PKS_dehydratase_sf"/>
</dbReference>
<dbReference type="PROSITE" id="PS50075">
    <property type="entry name" value="CARRIER"/>
    <property type="match status" value="1"/>
</dbReference>
<dbReference type="OrthoDB" id="329835at2759"/>
<keyword evidence="5" id="KW-0511">Multifunctional enzyme</keyword>
<dbReference type="eggNOG" id="KOG1202">
    <property type="taxonomic scope" value="Eukaryota"/>
</dbReference>
<dbReference type="SUPFAM" id="SSF52151">
    <property type="entry name" value="FabD/lysophospholipase-like"/>
    <property type="match status" value="1"/>
</dbReference>
<dbReference type="PANTHER" id="PTHR43775:SF45">
    <property type="entry name" value="CONIDIAL PIGMENT POLYKETIDE SYNTHASE ALB1"/>
    <property type="match status" value="1"/>
</dbReference>
<dbReference type="HOGENOM" id="CLU_000022_6_0_1"/>
<dbReference type="InterPro" id="IPR049900">
    <property type="entry name" value="PKS_mFAS_DH"/>
</dbReference>
<keyword evidence="4" id="KW-0677">Repeat</keyword>
<dbReference type="SUPFAM" id="SSF53474">
    <property type="entry name" value="alpha/beta-Hydrolases"/>
    <property type="match status" value="1"/>
</dbReference>
<dbReference type="Pfam" id="PF16073">
    <property type="entry name" value="SAT"/>
    <property type="match status" value="1"/>
</dbReference>
<dbReference type="Gene3D" id="1.10.1200.10">
    <property type="entry name" value="ACP-like"/>
    <property type="match status" value="1"/>
</dbReference>
<dbReference type="GO" id="GO:0004312">
    <property type="term" value="F:fatty acid synthase activity"/>
    <property type="evidence" value="ECO:0007669"/>
    <property type="project" value="TreeGrafter"/>
</dbReference>
<dbReference type="InterPro" id="IPR014030">
    <property type="entry name" value="Ketoacyl_synth_N"/>
</dbReference>
<dbReference type="InterPro" id="IPR020841">
    <property type="entry name" value="PKS_Beta-ketoAc_synthase_dom"/>
</dbReference>
<evidence type="ECO:0000256" key="3">
    <source>
        <dbReference type="ARBA" id="ARBA00022679"/>
    </source>
</evidence>
<evidence type="ECO:0000256" key="1">
    <source>
        <dbReference type="ARBA" id="ARBA00022450"/>
    </source>
</evidence>
<dbReference type="SUPFAM" id="SSF47336">
    <property type="entry name" value="ACP-like"/>
    <property type="match status" value="1"/>
</dbReference>
<evidence type="ECO:0000259" key="8">
    <source>
        <dbReference type="PROSITE" id="PS50075"/>
    </source>
</evidence>
<dbReference type="Gene3D" id="3.30.70.3290">
    <property type="match status" value="1"/>
</dbReference>
<dbReference type="InParanoid" id="E9DUY9"/>
<dbReference type="Gene3D" id="3.10.129.110">
    <property type="entry name" value="Polyketide synthase dehydratase"/>
    <property type="match status" value="1"/>
</dbReference>
<feature type="region of interest" description="Disordered" evidence="7">
    <location>
        <begin position="1582"/>
        <end position="1608"/>
    </location>
</feature>
<feature type="compositionally biased region" description="Low complexity" evidence="7">
    <location>
        <begin position="1582"/>
        <end position="1591"/>
    </location>
</feature>
<keyword evidence="12" id="KW-1185">Reference proteome</keyword>
<dbReference type="SMART" id="SM00825">
    <property type="entry name" value="PKS_KS"/>
    <property type="match status" value="1"/>
</dbReference>
<dbReference type="InterPro" id="IPR029058">
    <property type="entry name" value="AB_hydrolase_fold"/>
</dbReference>
<dbReference type="InterPro" id="IPR030918">
    <property type="entry name" value="PT_fungal_PKS"/>
</dbReference>
<dbReference type="InterPro" id="IPR050091">
    <property type="entry name" value="PKS_NRPS_Biosynth_Enz"/>
</dbReference>
<dbReference type="PROSITE" id="PS52004">
    <property type="entry name" value="KS3_2"/>
    <property type="match status" value="1"/>
</dbReference>
<feature type="domain" description="Carrier" evidence="8">
    <location>
        <begin position="1509"/>
        <end position="1583"/>
    </location>
</feature>
<dbReference type="CDD" id="cd00833">
    <property type="entry name" value="PKS"/>
    <property type="match status" value="1"/>
</dbReference>
<evidence type="ECO:0000256" key="4">
    <source>
        <dbReference type="ARBA" id="ARBA00022737"/>
    </source>
</evidence>
<dbReference type="InterPro" id="IPR014031">
    <property type="entry name" value="Ketoacyl_synth_C"/>
</dbReference>
<dbReference type="SUPFAM" id="SSF55048">
    <property type="entry name" value="Probable ACP-binding domain of malonyl-CoA ACP transacylase"/>
    <property type="match status" value="1"/>
</dbReference>
<dbReference type="Pfam" id="PF00975">
    <property type="entry name" value="Thioesterase"/>
    <property type="match status" value="1"/>
</dbReference>
<proteinExistence type="predicted"/>
<dbReference type="InterPro" id="IPR006162">
    <property type="entry name" value="Ppantetheine_attach_site"/>
</dbReference>
<dbReference type="InterPro" id="IPR016036">
    <property type="entry name" value="Malonyl_transacylase_ACP-bd"/>
</dbReference>
<keyword evidence="3" id="KW-0808">Transferase</keyword>
<dbReference type="InterPro" id="IPR001031">
    <property type="entry name" value="Thioesterase"/>
</dbReference>
<dbReference type="EMBL" id="GL698475">
    <property type="protein sequence ID" value="EFY92556.1"/>
    <property type="molecule type" value="Genomic_DNA"/>
</dbReference>
<evidence type="ECO:0000313" key="12">
    <source>
        <dbReference type="Proteomes" id="UP000002499"/>
    </source>
</evidence>
<evidence type="ECO:0000256" key="6">
    <source>
        <dbReference type="PROSITE-ProRule" id="PRU01363"/>
    </source>
</evidence>
<dbReference type="GeneID" id="19245833"/>
<dbReference type="Gene3D" id="3.40.366.10">
    <property type="entry name" value="Malonyl-Coenzyme A Acyl Carrier Protein, domain 2"/>
    <property type="match status" value="1"/>
</dbReference>
<gene>
    <name evidence="11" type="ORF">MAC_01522</name>
</gene>
<name>E9DUY9_METAQ</name>
<dbReference type="GO" id="GO:0044550">
    <property type="term" value="P:secondary metabolite biosynthetic process"/>
    <property type="evidence" value="ECO:0007669"/>
    <property type="project" value="TreeGrafter"/>
</dbReference>
<feature type="compositionally biased region" description="Pro residues" evidence="7">
    <location>
        <begin position="1592"/>
        <end position="1601"/>
    </location>
</feature>
<sequence length="1925" mass="209417">MSVVSDTNNVHFSCSSVIAGVGEETLAPRIEAYCASRGLAALSRVYISAVGSSSVTISGPPAHLKEFLLQHPSFKAGKIEVAGLFHSSCLYTSADVDALVSGLGVYTRSRAVRLNVISNADEAVDGSREATCEQLLQRTVADVLLRRLRWDRVIQRALSTLRSSKFSEAEVIPFASSSVESLAAALRASEEIRSVDVLSTAPLLLRSESKPISGQKSNHSKIAIIGFSGRYPEADSNEAFWELLAAGLDVHKEIPKDRFDPWLYYDSTGKKKNTSGVTMGCFVRQPELFDSRFFGMSPREADQADPAQRLALMTAYEAMEMAGFVPDSTPSTQRTRVGVFYGTASDDYRETNAAQNIDTYYVPGGSRAFLPARINYHFRFSGPSFDVDTACSSGLAATHIACNSLWAGDCDVAIAGGTNILTNPDNWAGLDRAHFLSRTGNCKTFDDGADGYCRAESVATVLLKRLDDALLDGDPIYGTILGAYTNHSAEAVSITRPHSGAQRAIFSRILTSANVDSSKVSYVEMHGTGTQHGDACEMDSVLNVFAPEGSRREKALYLGSVKANIGHGESASGISSLIKVLLMMQKSSIPRHVGIKTKINRNFPTDLAQRNVHIAMKDTPWLRPDPRDAPRGRIAFVNNFGAAGGNSSVLVEDAPLRSDMADDDPRPLHIVAVSAKTQTSFKNNLLALEKHLHVHPDIPLGSLSFTTTARRVHYGYRAAVTGSSLRDIREALASAANTEKFLSTAGNTTPIGFCFTGQGSQYLSMARELLAHPQFLSLVTRLEDIVLLQGFDSILDVLWGTTDAPMDQLSPVKVQLAITCLQMALGKFWMALGVSPQVLVGHSLGEYAAMNIAGVLSDADTIHFVGTRAVLLNKYCSMGTHTMLALKASADKVASLLSSQPGLEIACVNGPEETVVAGPKDQVDSFVAVLNAQSIKTTLLKVQFAFHSPQVEPMLESFRQSCGSVGFKDPVVPLLSPLLGKTIKNVADLGSPADYLTRHCRGTVNFRGCLLSAAEAGVISEKTVWVEVGPHPVCTNMLKSTLGASSVKTLPTLRRGEADWKVFTSTLTSLYNSGLAINWGEYHSGLTQNKQVLCLPFYKWELKSHWIPYVHDWCLTKGDAPPQPQPLALPPPTAQQKPFTTSVQDIIHEQYSSDEAWITARSDVQHPDFREVLLAHRVNGQPVCSSAVYADMALTLFTRLLEQSAVSFDKSDIGVEVSNMTADKALVLNDDPSHLVEMKASVKWSTRQATFTMSSISSTGAETAHHAKCTGFFADKSQWRTDFKRRDFLVKARIDDLRRSIHDDSGSVHLIKTGMFYKLFSALVDYHPSFKGCRELVMRSAELESSARVKFNTPPGTADKWMTPPYWLDSLGQITGFTMNANDEVDSKKQVYINHGWENMKLMEPLSEDVTYTTYLKMQPKDKGSYMGDVYIFNEGARDIVAVYEGVTFSAVQRNILDKVLPKPKSETSKPVPSQPVRAASAPYGPQTPAVDREPSTEPPALLQPHKYDVPADKLKAIIAEEVGAPVSDAQDDAELAGLGVDSLLALTISDRMLEELNVKVDSTAFITCKTVGEVIQLIAGSSAPSSDSEPSTPPVTPPPPREPDYENTHLSRGVEAALSALSIDSDEYPHIANMNGKNKLAPAFGVVSPLTVLPQPSHVPPASSVLLQGNPLTCSRRVWLFPDGSGSATSYLPLPDVDVDKVAVYGLSSPYVRRSDSKPCQFEELTTAYLTEMRRRQPAGPYIVGGWSAGGICAYDAAQRLVAEGEAVDGLILLDSPKPIGLKKLPPRLYSELDKLQMFGSDSRKPPAWLLAHFVLFADILSTYTPRAWAEAKPLPTWALWARNGTDEGGTIEVWPDDPENLLWLLHRRAALDANGWDQLVGKDNVVVDVVEGAHHFNMLKQPGARQVTDFIRRAVTCMAGGFL</sequence>
<dbReference type="InterPro" id="IPR016039">
    <property type="entry name" value="Thiolase-like"/>
</dbReference>
<keyword evidence="2" id="KW-0597">Phosphoprotein</keyword>
<feature type="region of interest" description="Disordered" evidence="7">
    <location>
        <begin position="1463"/>
        <end position="1506"/>
    </location>
</feature>
<evidence type="ECO:0000256" key="7">
    <source>
        <dbReference type="SAM" id="MobiDB-lite"/>
    </source>
</evidence>
<organism evidence="12">
    <name type="scientific">Metarhizium acridum (strain CQMa 102)</name>
    <dbReference type="NCBI Taxonomy" id="655827"/>
    <lineage>
        <taxon>Eukaryota</taxon>
        <taxon>Fungi</taxon>
        <taxon>Dikarya</taxon>
        <taxon>Ascomycota</taxon>
        <taxon>Pezizomycotina</taxon>
        <taxon>Sordariomycetes</taxon>
        <taxon>Hypocreomycetidae</taxon>
        <taxon>Hypocreales</taxon>
        <taxon>Clavicipitaceae</taxon>
        <taxon>Metarhizium</taxon>
    </lineage>
</organism>
<dbReference type="SMART" id="SM00827">
    <property type="entry name" value="PKS_AT"/>
    <property type="match status" value="1"/>
</dbReference>
<dbReference type="PROSITE" id="PS00012">
    <property type="entry name" value="PHOSPHOPANTETHEINE"/>
    <property type="match status" value="1"/>
</dbReference>
<evidence type="ECO:0000313" key="11">
    <source>
        <dbReference type="EMBL" id="EFY92556.1"/>
    </source>
</evidence>